<sequence>MNTRAASGLTDFDKLVDKAIIEAPLHQLVTIEDIGKVVSFLVSDKAASITRQIL</sequence>
<proteinExistence type="predicted"/>
<dbReference type="Pfam" id="PF13561">
    <property type="entry name" value="adh_short_C2"/>
    <property type="match status" value="1"/>
</dbReference>
<evidence type="ECO:0000313" key="1">
    <source>
        <dbReference type="EMBL" id="RJT46643.1"/>
    </source>
</evidence>
<dbReference type="EMBL" id="QZWB01000008">
    <property type="protein sequence ID" value="RJT46643.1"/>
    <property type="molecule type" value="Genomic_DNA"/>
</dbReference>
<dbReference type="InterPro" id="IPR036291">
    <property type="entry name" value="NAD(P)-bd_dom_sf"/>
</dbReference>
<name>A0A3A5LAQ7_9GAMM</name>
<dbReference type="InterPro" id="IPR002347">
    <property type="entry name" value="SDR_fam"/>
</dbReference>
<reference evidence="1 2" key="1">
    <citation type="submission" date="2018-09" db="EMBL/GenBank/DDBJ databases">
        <title>Draft genome sequences of Legionella taurinensis isolated from water samples.</title>
        <authorList>
            <person name="Chakeri A."/>
            <person name="Allerberger F."/>
            <person name="Kundi M."/>
            <person name="Ruppitsch W."/>
            <person name="Schmid D."/>
        </authorList>
    </citation>
    <scope>NUCLEOTIDE SEQUENCE [LARGE SCALE GENOMIC DNA]</scope>
    <source>
        <strain evidence="1 2">4570-18-6</strain>
    </source>
</reference>
<organism evidence="1 2">
    <name type="scientific">Legionella taurinensis</name>
    <dbReference type="NCBI Taxonomy" id="70611"/>
    <lineage>
        <taxon>Bacteria</taxon>
        <taxon>Pseudomonadati</taxon>
        <taxon>Pseudomonadota</taxon>
        <taxon>Gammaproteobacteria</taxon>
        <taxon>Legionellales</taxon>
        <taxon>Legionellaceae</taxon>
        <taxon>Legionella</taxon>
    </lineage>
</organism>
<dbReference type="AlphaFoldDB" id="A0A3A5LAQ7"/>
<dbReference type="SUPFAM" id="SSF51735">
    <property type="entry name" value="NAD(P)-binding Rossmann-fold domains"/>
    <property type="match status" value="1"/>
</dbReference>
<protein>
    <submittedName>
        <fullName evidence="1">SDR family oxidoreductase</fullName>
    </submittedName>
</protein>
<evidence type="ECO:0000313" key="2">
    <source>
        <dbReference type="Proteomes" id="UP000270757"/>
    </source>
</evidence>
<dbReference type="Gene3D" id="1.10.8.400">
    <property type="entry name" value="Enoyl acyl carrier protein reductase"/>
    <property type="match status" value="1"/>
</dbReference>
<accession>A0A3A5LAQ7</accession>
<comment type="caution">
    <text evidence="1">The sequence shown here is derived from an EMBL/GenBank/DDBJ whole genome shotgun (WGS) entry which is preliminary data.</text>
</comment>
<dbReference type="Proteomes" id="UP000270757">
    <property type="component" value="Unassembled WGS sequence"/>
</dbReference>
<gene>
    <name evidence="1" type="ORF">D6J04_08875</name>
</gene>